<dbReference type="Pfam" id="PF03544">
    <property type="entry name" value="TonB_C"/>
    <property type="match status" value="1"/>
</dbReference>
<dbReference type="InterPro" id="IPR051045">
    <property type="entry name" value="TonB-dependent_transducer"/>
</dbReference>
<evidence type="ECO:0000256" key="6">
    <source>
        <dbReference type="ARBA" id="ARBA00022692"/>
    </source>
</evidence>
<dbReference type="KEGG" id="msil:METEAL_29400"/>
<keyword evidence="6 11" id="KW-0812">Transmembrane</keyword>
<keyword evidence="5" id="KW-0997">Cell inner membrane</keyword>
<dbReference type="GO" id="GO:0031992">
    <property type="term" value="F:energy transducer activity"/>
    <property type="evidence" value="ECO:0007669"/>
    <property type="project" value="TreeGrafter"/>
</dbReference>
<evidence type="ECO:0000256" key="8">
    <source>
        <dbReference type="ARBA" id="ARBA00022989"/>
    </source>
</evidence>
<feature type="domain" description="TonB C-terminal" evidence="12">
    <location>
        <begin position="181"/>
        <end position="269"/>
    </location>
</feature>
<keyword evidence="4" id="KW-1003">Cell membrane</keyword>
<dbReference type="RefSeq" id="WP_316412434.1">
    <property type="nucleotide sequence ID" value="NZ_AP027080.1"/>
</dbReference>
<name>A0AA48GIU2_9BACT</name>
<accession>A0AA48GIU2</accession>
<dbReference type="Gene3D" id="3.30.1150.10">
    <property type="match status" value="1"/>
</dbReference>
<evidence type="ECO:0000259" key="12">
    <source>
        <dbReference type="PROSITE" id="PS52015"/>
    </source>
</evidence>
<dbReference type="InterPro" id="IPR037682">
    <property type="entry name" value="TonB_C"/>
</dbReference>
<dbReference type="NCBIfam" id="TIGR01352">
    <property type="entry name" value="tonB_Cterm"/>
    <property type="match status" value="1"/>
</dbReference>
<dbReference type="SUPFAM" id="SSF74653">
    <property type="entry name" value="TolA/TonB C-terminal domain"/>
    <property type="match status" value="1"/>
</dbReference>
<feature type="compositionally biased region" description="Pro residues" evidence="10">
    <location>
        <begin position="85"/>
        <end position="103"/>
    </location>
</feature>
<sequence length="269" mass="27859">MSQDPKTNPPPNGASKETLEDLVYRSSLSSGNSAVHGASPLVTIPMTIVSYAIFGACGYLLATHTDAGKKVIKTMGVDLTEQADAPPPPPPPPPPAPAAPAAPAPRIQMKEAPPPPPINPNQDQVPEIAPRELPKQDLTLRYASSQSSGSGVPGGGVSGSAGPATGMAVAGAGTSHVVDFDFSQMKIKFQPPAPPYPALAKIARIQGTVVVEITVGPDGIPIAAHAVEGPAQLRQTAENYAMGWKFEPAMLNGVAQTARFKLTMPFRLK</sequence>
<proteinExistence type="inferred from homology"/>
<feature type="region of interest" description="Disordered" evidence="10">
    <location>
        <begin position="80"/>
        <end position="125"/>
    </location>
</feature>
<evidence type="ECO:0000256" key="2">
    <source>
        <dbReference type="ARBA" id="ARBA00006555"/>
    </source>
</evidence>
<evidence type="ECO:0000256" key="7">
    <source>
        <dbReference type="ARBA" id="ARBA00022927"/>
    </source>
</evidence>
<dbReference type="PANTHER" id="PTHR33446:SF2">
    <property type="entry name" value="PROTEIN TONB"/>
    <property type="match status" value="1"/>
</dbReference>
<dbReference type="EMBL" id="AP027080">
    <property type="protein sequence ID" value="BDU73766.1"/>
    <property type="molecule type" value="Genomic_DNA"/>
</dbReference>
<evidence type="ECO:0000313" key="13">
    <source>
        <dbReference type="EMBL" id="BDU73766.1"/>
    </source>
</evidence>
<evidence type="ECO:0000256" key="1">
    <source>
        <dbReference type="ARBA" id="ARBA00004383"/>
    </source>
</evidence>
<keyword evidence="7" id="KW-0653">Protein transport</keyword>
<comment type="subcellular location">
    <subcellularLocation>
        <location evidence="1">Cell inner membrane</location>
        <topology evidence="1">Single-pass membrane protein</topology>
        <orientation evidence="1">Periplasmic side</orientation>
    </subcellularLocation>
</comment>
<reference evidence="14" key="1">
    <citation type="journal article" date="2023" name="Int. J. Syst. Evol. Microbiol.">
        <title>Mesoterricola silvestris gen. nov., sp. nov., Mesoterricola sediminis sp. nov., Geothrix oryzae sp. nov., Geothrix edaphica sp. nov., Geothrix rubra sp. nov., and Geothrix limicola sp. nov., six novel members of Acidobacteriota isolated from soils.</title>
        <authorList>
            <person name="Itoh H."/>
            <person name="Sugisawa Y."/>
            <person name="Mise K."/>
            <person name="Xu Z."/>
            <person name="Kuniyasu M."/>
            <person name="Ushijima N."/>
            <person name="Kawano K."/>
            <person name="Kobayashi E."/>
            <person name="Shiratori Y."/>
            <person name="Masuda Y."/>
            <person name="Senoo K."/>
        </authorList>
    </citation>
    <scope>NUCLEOTIDE SEQUENCE [LARGE SCALE GENOMIC DNA]</scope>
    <source>
        <strain evidence="14">W79</strain>
    </source>
</reference>
<evidence type="ECO:0000256" key="9">
    <source>
        <dbReference type="ARBA" id="ARBA00023136"/>
    </source>
</evidence>
<dbReference type="AlphaFoldDB" id="A0AA48GIU2"/>
<evidence type="ECO:0000256" key="5">
    <source>
        <dbReference type="ARBA" id="ARBA00022519"/>
    </source>
</evidence>
<evidence type="ECO:0000256" key="4">
    <source>
        <dbReference type="ARBA" id="ARBA00022475"/>
    </source>
</evidence>
<keyword evidence="3" id="KW-0813">Transport</keyword>
<keyword evidence="14" id="KW-1185">Reference proteome</keyword>
<evidence type="ECO:0000256" key="11">
    <source>
        <dbReference type="SAM" id="Phobius"/>
    </source>
</evidence>
<feature type="transmembrane region" description="Helical" evidence="11">
    <location>
        <begin position="42"/>
        <end position="62"/>
    </location>
</feature>
<protein>
    <recommendedName>
        <fullName evidence="12">TonB C-terminal domain-containing protein</fullName>
    </recommendedName>
</protein>
<dbReference type="GO" id="GO:0055085">
    <property type="term" value="P:transmembrane transport"/>
    <property type="evidence" value="ECO:0007669"/>
    <property type="project" value="InterPro"/>
</dbReference>
<dbReference type="GO" id="GO:0098797">
    <property type="term" value="C:plasma membrane protein complex"/>
    <property type="evidence" value="ECO:0007669"/>
    <property type="project" value="TreeGrafter"/>
</dbReference>
<organism evidence="13 14">
    <name type="scientific">Mesoterricola silvestris</name>
    <dbReference type="NCBI Taxonomy" id="2927979"/>
    <lineage>
        <taxon>Bacteria</taxon>
        <taxon>Pseudomonadati</taxon>
        <taxon>Acidobacteriota</taxon>
        <taxon>Holophagae</taxon>
        <taxon>Holophagales</taxon>
        <taxon>Holophagaceae</taxon>
        <taxon>Mesoterricola</taxon>
    </lineage>
</organism>
<dbReference type="PANTHER" id="PTHR33446">
    <property type="entry name" value="PROTEIN TONB-RELATED"/>
    <property type="match status" value="1"/>
</dbReference>
<evidence type="ECO:0000256" key="3">
    <source>
        <dbReference type="ARBA" id="ARBA00022448"/>
    </source>
</evidence>
<gene>
    <name evidence="13" type="ORF">METEAL_29400</name>
</gene>
<keyword evidence="9 11" id="KW-0472">Membrane</keyword>
<comment type="similarity">
    <text evidence="2">Belongs to the TonB family.</text>
</comment>
<dbReference type="Proteomes" id="UP001238179">
    <property type="component" value="Chromosome"/>
</dbReference>
<evidence type="ECO:0000256" key="10">
    <source>
        <dbReference type="SAM" id="MobiDB-lite"/>
    </source>
</evidence>
<dbReference type="GO" id="GO:0015031">
    <property type="term" value="P:protein transport"/>
    <property type="evidence" value="ECO:0007669"/>
    <property type="project" value="UniProtKB-KW"/>
</dbReference>
<dbReference type="InterPro" id="IPR006260">
    <property type="entry name" value="TonB/TolA_C"/>
</dbReference>
<keyword evidence="8 11" id="KW-1133">Transmembrane helix</keyword>
<evidence type="ECO:0000313" key="14">
    <source>
        <dbReference type="Proteomes" id="UP001238179"/>
    </source>
</evidence>
<dbReference type="PROSITE" id="PS52015">
    <property type="entry name" value="TONB_CTD"/>
    <property type="match status" value="1"/>
</dbReference>